<proteinExistence type="predicted"/>
<dbReference type="Proteomes" id="UP000245699">
    <property type="component" value="Unassembled WGS sequence"/>
</dbReference>
<accession>A0A2T9YE33</accession>
<feature type="compositionally biased region" description="Polar residues" evidence="1">
    <location>
        <begin position="305"/>
        <end position="314"/>
    </location>
</feature>
<gene>
    <name evidence="2" type="ORF">BB559_004559</name>
</gene>
<reference evidence="2 3" key="1">
    <citation type="journal article" date="2018" name="MBio">
        <title>Comparative Genomics Reveals the Core Gene Toolbox for the Fungus-Insect Symbiosis.</title>
        <authorList>
            <person name="Wang Y."/>
            <person name="Stata M."/>
            <person name="Wang W."/>
            <person name="Stajich J.E."/>
            <person name="White M.M."/>
            <person name="Moncalvo J.M."/>
        </authorList>
    </citation>
    <scope>NUCLEOTIDE SEQUENCE [LARGE SCALE GENOMIC DNA]</scope>
    <source>
        <strain evidence="2 3">AUS-77-4</strain>
    </source>
</reference>
<feature type="compositionally biased region" description="Polar residues" evidence="1">
    <location>
        <begin position="74"/>
        <end position="84"/>
    </location>
</feature>
<feature type="region of interest" description="Disordered" evidence="1">
    <location>
        <begin position="164"/>
        <end position="214"/>
    </location>
</feature>
<dbReference type="AlphaFoldDB" id="A0A2T9YE33"/>
<feature type="compositionally biased region" description="Basic and acidic residues" evidence="1">
    <location>
        <begin position="1"/>
        <end position="14"/>
    </location>
</feature>
<feature type="compositionally biased region" description="Low complexity" evidence="1">
    <location>
        <begin position="62"/>
        <end position="73"/>
    </location>
</feature>
<feature type="compositionally biased region" description="Polar residues" evidence="1">
    <location>
        <begin position="34"/>
        <end position="45"/>
    </location>
</feature>
<name>A0A2T9YE33_9FUNG</name>
<evidence type="ECO:0000313" key="2">
    <source>
        <dbReference type="EMBL" id="PVU90602.1"/>
    </source>
</evidence>
<evidence type="ECO:0000313" key="3">
    <source>
        <dbReference type="Proteomes" id="UP000245699"/>
    </source>
</evidence>
<feature type="region of interest" description="Disordered" evidence="1">
    <location>
        <begin position="1"/>
        <end position="84"/>
    </location>
</feature>
<dbReference type="EMBL" id="MBFT01000472">
    <property type="protein sequence ID" value="PVU90602.1"/>
    <property type="molecule type" value="Genomic_DNA"/>
</dbReference>
<feature type="region of interest" description="Disordered" evidence="1">
    <location>
        <begin position="297"/>
        <end position="321"/>
    </location>
</feature>
<sequence>MDNDQNRNSKDSAFNKRKSLGKRVSFAHNASVKYISNPSKQSSSRENIRKKQKQDNSEWTWNNDISISNPNSDYQENNTDTGNNLFQIPELSSAAPKNFENFELGLDLDGTSIIHENLNEDESFLAESSGLTFDQDESFEEQISIARDESLDSSFNSSIYSESIHHDETSTLENESEGTTKLDQSKDISLISTPHDSNENEDSDGFSSEISDSENMDMTGVIIDENFNSIPEPDSDPEMDDAMEFTDVFTESIIPELHQDISNNSIVQASPQNIASPEQVENTFKSSLLMEIMSSNLPADDSENTDQNTTNPNKQNDEDVDPNSQIENIIKEEAEFHIENTTQNNKADFINTIDQNNILQTNFDEFINDFNPENDSDVSDMAITMVIDQHEQSQSFSSISVSDTINDAPKDTVLESAEEISKDELQSLGYEDSFNIASEIVEQMLIPVEPIKEASEPISLTWEQFSELTFLNQDDNINFDISEASKNIDNTLQKYTQIPEFISKSQRFAEIVSSDFFSKEIAEPIIPFYEKHIQSMSDSIQTSHEIWENSKDLFSKNNPSFLSKYNIEDDEQKELLKHDVLNTFESEIIRHQEMNSNIKVTSEKEVFDIHNHVSLLCKLNCVKIVHATSKRLTVIYNDIAQISLTLDPNDNITESLPDSNNMVNIVGLYQISVDFIDTFVEKTLYNVSSCFEKSNLGITNLMNYIKETAIENSKQYEIGETFRRCIYLLHSFSALISDMVSVSSVANSRIEFDSENHLPLILYFEVINQSTKAKIEAKLSSKFPPTVSFNSSNVSWEKMNNLPPNIKNAIVTQGSMSCCAFETNNSIEYEKNEKRYYGSLKHCGNTCVFSPLITTVQYSSNSDVDDDVEDVLYNPNSMLELKREYGSVPDNFFARFSQSILQILGTQTLGKGNVPLTPGGNKVQTPKRLAKGGNRQNPNVLSSSKKAKGGSSNITVYTVPETPPLLSLVKTIQSCMNAN</sequence>
<organism evidence="2 3">
    <name type="scientific">Furculomyces boomerangus</name>
    <dbReference type="NCBI Taxonomy" id="61424"/>
    <lineage>
        <taxon>Eukaryota</taxon>
        <taxon>Fungi</taxon>
        <taxon>Fungi incertae sedis</taxon>
        <taxon>Zoopagomycota</taxon>
        <taxon>Kickxellomycotina</taxon>
        <taxon>Harpellomycetes</taxon>
        <taxon>Harpellales</taxon>
        <taxon>Harpellaceae</taxon>
        <taxon>Furculomyces</taxon>
    </lineage>
</organism>
<comment type="caution">
    <text evidence="2">The sequence shown here is derived from an EMBL/GenBank/DDBJ whole genome shotgun (WGS) entry which is preliminary data.</text>
</comment>
<protein>
    <submittedName>
        <fullName evidence="2">Uncharacterized protein</fullName>
    </submittedName>
</protein>
<feature type="compositionally biased region" description="Basic and acidic residues" evidence="1">
    <location>
        <begin position="46"/>
        <end position="56"/>
    </location>
</feature>
<feature type="region of interest" description="Disordered" evidence="1">
    <location>
        <begin position="914"/>
        <end position="952"/>
    </location>
</feature>
<keyword evidence="3" id="KW-1185">Reference proteome</keyword>
<evidence type="ECO:0000256" key="1">
    <source>
        <dbReference type="SAM" id="MobiDB-lite"/>
    </source>
</evidence>